<dbReference type="InterPro" id="IPR050879">
    <property type="entry name" value="Acyltransferase_3"/>
</dbReference>
<feature type="transmembrane region" description="Helical" evidence="1">
    <location>
        <begin position="287"/>
        <end position="305"/>
    </location>
</feature>
<protein>
    <submittedName>
        <fullName evidence="3">Peptidoglycan/LPS O-acetylase OafA/YrhL, contains acyltransferase and SGNH-hydrolase domains</fullName>
    </submittedName>
</protein>
<feature type="transmembrane region" description="Helical" evidence="1">
    <location>
        <begin position="154"/>
        <end position="176"/>
    </location>
</feature>
<keyword evidence="1" id="KW-1133">Transmembrane helix</keyword>
<keyword evidence="3" id="KW-0808">Transferase</keyword>
<feature type="transmembrane region" description="Helical" evidence="1">
    <location>
        <begin position="260"/>
        <end position="280"/>
    </location>
</feature>
<feature type="transmembrane region" description="Helical" evidence="1">
    <location>
        <begin position="311"/>
        <end position="331"/>
    </location>
</feature>
<dbReference type="GO" id="GO:0016747">
    <property type="term" value="F:acyltransferase activity, transferring groups other than amino-acyl groups"/>
    <property type="evidence" value="ECO:0007669"/>
    <property type="project" value="InterPro"/>
</dbReference>
<reference evidence="4" key="1">
    <citation type="submission" date="2016-10" db="EMBL/GenBank/DDBJ databases">
        <authorList>
            <person name="Varghese N."/>
            <person name="Submissions S."/>
        </authorList>
    </citation>
    <scope>NUCLEOTIDE SEQUENCE [LARGE SCALE GENOMIC DNA]</scope>
    <source>
        <strain evidence="4">DSM 10146</strain>
    </source>
</reference>
<dbReference type="PANTHER" id="PTHR23028">
    <property type="entry name" value="ACETYLTRANSFERASE"/>
    <property type="match status" value="1"/>
</dbReference>
<evidence type="ECO:0000313" key="4">
    <source>
        <dbReference type="Proteomes" id="UP000198994"/>
    </source>
</evidence>
<dbReference type="Proteomes" id="UP000198994">
    <property type="component" value="Unassembled WGS sequence"/>
</dbReference>
<feature type="transmembrane region" description="Helical" evidence="1">
    <location>
        <begin position="209"/>
        <end position="226"/>
    </location>
</feature>
<keyword evidence="4" id="KW-1185">Reference proteome</keyword>
<keyword evidence="1" id="KW-0812">Transmembrane</keyword>
<dbReference type="InterPro" id="IPR002656">
    <property type="entry name" value="Acyl_transf_3_dom"/>
</dbReference>
<name>A0A1G7E0K4_9RHOB</name>
<feature type="transmembrane region" description="Helical" evidence="1">
    <location>
        <begin position="51"/>
        <end position="71"/>
    </location>
</feature>
<dbReference type="Pfam" id="PF01757">
    <property type="entry name" value="Acyl_transf_3"/>
    <property type="match status" value="1"/>
</dbReference>
<dbReference type="GO" id="GO:0016787">
    <property type="term" value="F:hydrolase activity"/>
    <property type="evidence" value="ECO:0007669"/>
    <property type="project" value="UniProtKB-KW"/>
</dbReference>
<evidence type="ECO:0000259" key="2">
    <source>
        <dbReference type="Pfam" id="PF01757"/>
    </source>
</evidence>
<feature type="transmembrane region" description="Helical" evidence="1">
    <location>
        <begin position="12"/>
        <end position="31"/>
    </location>
</feature>
<evidence type="ECO:0000256" key="1">
    <source>
        <dbReference type="SAM" id="Phobius"/>
    </source>
</evidence>
<keyword evidence="3" id="KW-0378">Hydrolase</keyword>
<keyword evidence="1" id="KW-0472">Membrane</keyword>
<feature type="transmembrane region" description="Helical" evidence="1">
    <location>
        <begin position="183"/>
        <end position="203"/>
    </location>
</feature>
<proteinExistence type="predicted"/>
<dbReference type="GO" id="GO:0009103">
    <property type="term" value="P:lipopolysaccharide biosynthetic process"/>
    <property type="evidence" value="ECO:0007669"/>
    <property type="project" value="TreeGrafter"/>
</dbReference>
<dbReference type="AlphaFoldDB" id="A0A1G7E0K4"/>
<organism evidence="3 4">
    <name type="scientific">Salipiger thiooxidans</name>
    <dbReference type="NCBI Taxonomy" id="282683"/>
    <lineage>
        <taxon>Bacteria</taxon>
        <taxon>Pseudomonadati</taxon>
        <taxon>Pseudomonadota</taxon>
        <taxon>Alphaproteobacteria</taxon>
        <taxon>Rhodobacterales</taxon>
        <taxon>Roseobacteraceae</taxon>
        <taxon>Salipiger</taxon>
    </lineage>
</organism>
<feature type="domain" description="Acyltransferase 3" evidence="2">
    <location>
        <begin position="12"/>
        <end position="328"/>
    </location>
</feature>
<dbReference type="GO" id="GO:0016020">
    <property type="term" value="C:membrane"/>
    <property type="evidence" value="ECO:0007669"/>
    <property type="project" value="TreeGrafter"/>
</dbReference>
<feature type="transmembrane region" description="Helical" evidence="1">
    <location>
        <begin position="92"/>
        <end position="116"/>
    </location>
</feature>
<feature type="transmembrane region" description="Helical" evidence="1">
    <location>
        <begin position="233"/>
        <end position="254"/>
    </location>
</feature>
<dbReference type="EMBL" id="FNAV01000005">
    <property type="protein sequence ID" value="SDE57182.1"/>
    <property type="molecule type" value="Genomic_DNA"/>
</dbReference>
<dbReference type="PANTHER" id="PTHR23028:SF53">
    <property type="entry name" value="ACYL_TRANSF_3 DOMAIN-CONTAINING PROTEIN"/>
    <property type="match status" value="1"/>
</dbReference>
<accession>A0A1G7E0K4</accession>
<sequence>MVLGDLAQGRDNNLNLIRAIAATAVLVSHAWPIALGGETPEPLSGLTGRSLGTWAVDVFFVISGFLIAASFSRRPDAGAFLSARSLRLFPGLFVSLLLVAFVMGPLVTTLPLATYLNDPDLSWFMIRNMALVSPLYTLPGVFETNPYPTVEGSIWTLVHEVVCYMGVLAIGLLGAFRNQRKMAAALGLYAVAWTAYAVFGQGLHAKIDALHRLSQPFAIGVLFFFLRDRLRMTVWAASGLWGGAYVFAGSAIASLLQTAALAYTVFLLAYVPRGPLLAYNRIGDYSYGIYIYAFPLQGLMIWLFGPMTPGMNILLSLPITLMFAILSWHLVEAPSLALLRRRSVLTV</sequence>
<keyword evidence="3" id="KW-0012">Acyltransferase</keyword>
<gene>
    <name evidence="3" type="ORF">SAMN04488105_10546</name>
</gene>
<evidence type="ECO:0000313" key="3">
    <source>
        <dbReference type="EMBL" id="SDE57182.1"/>
    </source>
</evidence>